<sequence>MKSHISIETAKVIKERRELKQGGLSSSEQWERYSQLSREVQRRCRQDYNAYINNICEDLEQHSLKHETKDLINQKLKLLTRSKPMETCVVKDERWATANGDGSRSGTMAKILRATL</sequence>
<keyword evidence="2" id="KW-1185">Reference proteome</keyword>
<name>A0ABN8I4D5_9NEOP</name>
<reference evidence="1" key="1">
    <citation type="submission" date="2022-03" db="EMBL/GenBank/DDBJ databases">
        <authorList>
            <person name="Martin H S."/>
        </authorList>
    </citation>
    <scope>NUCLEOTIDE SEQUENCE</scope>
</reference>
<dbReference type="Proteomes" id="UP000837857">
    <property type="component" value="Chromosome 16"/>
</dbReference>
<evidence type="ECO:0000313" key="2">
    <source>
        <dbReference type="Proteomes" id="UP000837857"/>
    </source>
</evidence>
<proteinExistence type="predicted"/>
<evidence type="ECO:0000313" key="1">
    <source>
        <dbReference type="EMBL" id="CAH2044928.1"/>
    </source>
</evidence>
<gene>
    <name evidence="1" type="ORF">IPOD504_LOCUS4851</name>
</gene>
<organism evidence="1 2">
    <name type="scientific">Iphiclides podalirius</name>
    <name type="common">scarce swallowtail</name>
    <dbReference type="NCBI Taxonomy" id="110791"/>
    <lineage>
        <taxon>Eukaryota</taxon>
        <taxon>Metazoa</taxon>
        <taxon>Ecdysozoa</taxon>
        <taxon>Arthropoda</taxon>
        <taxon>Hexapoda</taxon>
        <taxon>Insecta</taxon>
        <taxon>Pterygota</taxon>
        <taxon>Neoptera</taxon>
        <taxon>Endopterygota</taxon>
        <taxon>Lepidoptera</taxon>
        <taxon>Glossata</taxon>
        <taxon>Ditrysia</taxon>
        <taxon>Papilionoidea</taxon>
        <taxon>Papilionidae</taxon>
        <taxon>Papilioninae</taxon>
        <taxon>Iphiclides</taxon>
    </lineage>
</organism>
<protein>
    <submittedName>
        <fullName evidence="1">Uncharacterized protein</fullName>
    </submittedName>
</protein>
<dbReference type="EMBL" id="OW152828">
    <property type="protein sequence ID" value="CAH2044928.1"/>
    <property type="molecule type" value="Genomic_DNA"/>
</dbReference>
<accession>A0ABN8I4D5</accession>
<feature type="non-terminal residue" evidence="1">
    <location>
        <position position="116"/>
    </location>
</feature>